<evidence type="ECO:0000313" key="5">
    <source>
        <dbReference type="Proteomes" id="UP000323166"/>
    </source>
</evidence>
<dbReference type="InterPro" id="IPR000700">
    <property type="entry name" value="PAS-assoc_C"/>
</dbReference>
<keyword evidence="5" id="KW-1185">Reference proteome</keyword>
<dbReference type="SMART" id="SM00471">
    <property type="entry name" value="HDc"/>
    <property type="match status" value="1"/>
</dbReference>
<dbReference type="PROSITE" id="PS51831">
    <property type="entry name" value="HD"/>
    <property type="match status" value="1"/>
</dbReference>
<dbReference type="EMBL" id="VNHM01000006">
    <property type="protein sequence ID" value="TYO96034.1"/>
    <property type="molecule type" value="Genomic_DNA"/>
</dbReference>
<dbReference type="PROSITE" id="PS50113">
    <property type="entry name" value="PAC"/>
    <property type="match status" value="1"/>
</dbReference>
<dbReference type="CDD" id="cd00130">
    <property type="entry name" value="PAS"/>
    <property type="match status" value="1"/>
</dbReference>
<evidence type="ECO:0000259" key="1">
    <source>
        <dbReference type="PROSITE" id="PS50113"/>
    </source>
</evidence>
<name>A0A5S4ZTM0_9FIRM</name>
<dbReference type="InterPro" id="IPR000014">
    <property type="entry name" value="PAS"/>
</dbReference>
<dbReference type="InterPro" id="IPR035965">
    <property type="entry name" value="PAS-like_dom_sf"/>
</dbReference>
<dbReference type="Pfam" id="PF08448">
    <property type="entry name" value="PAS_4"/>
    <property type="match status" value="1"/>
</dbReference>
<dbReference type="Pfam" id="PF13487">
    <property type="entry name" value="HD_5"/>
    <property type="match status" value="1"/>
</dbReference>
<gene>
    <name evidence="4" type="ORF">LX24_01425</name>
</gene>
<dbReference type="GO" id="GO:0016740">
    <property type="term" value="F:transferase activity"/>
    <property type="evidence" value="ECO:0007669"/>
    <property type="project" value="UniProtKB-KW"/>
</dbReference>
<proteinExistence type="predicted"/>
<dbReference type="InterPro" id="IPR003607">
    <property type="entry name" value="HD/PDEase_dom"/>
</dbReference>
<dbReference type="NCBIfam" id="TIGR00277">
    <property type="entry name" value="HDIG"/>
    <property type="match status" value="1"/>
</dbReference>
<dbReference type="InterPro" id="IPR037522">
    <property type="entry name" value="HD_GYP_dom"/>
</dbReference>
<sequence length="347" mass="39386">MLNENGNRINEFMALEDIKSVIIQASPCGVLIVDKDGIIIGYNDTFKKHRAVRHEKLINRKLEDIFFLGKRKDEQGNFLDPLLETLETGRASSGELELYISFLHDTAICRVWSAPIRDKDGRFIGACGVYYDLTPYRRKKKQLEEVNHILVQTSAQLYNQHMETIRAFANAIAARDNYTRWHSEKVAEYAQQICYGLGVDEQTANMAYLAGLLHDVGKIGVPEAILTKPGRLTQSEFDIIKKHPNIGVAILDSMQNMKDILTIIKHHHERYDGRGYPDCLKGDDIPLLSRVLAVADSFDAMTSDRSYRKAFPMEKAIAEIKNNAGTQFDPEVVRSFLAMVQDHWITG</sequence>
<dbReference type="AlphaFoldDB" id="A0A5S4ZTM0"/>
<dbReference type="SUPFAM" id="SSF109604">
    <property type="entry name" value="HD-domain/PDEase-like"/>
    <property type="match status" value="1"/>
</dbReference>
<dbReference type="RefSeq" id="WP_166511443.1">
    <property type="nucleotide sequence ID" value="NZ_VNHM01000006.1"/>
</dbReference>
<dbReference type="InterPro" id="IPR006674">
    <property type="entry name" value="HD_domain"/>
</dbReference>
<dbReference type="InterPro" id="IPR006675">
    <property type="entry name" value="HDIG_dom"/>
</dbReference>
<dbReference type="PANTHER" id="PTHR43155">
    <property type="entry name" value="CYCLIC DI-GMP PHOSPHODIESTERASE PA4108-RELATED"/>
    <property type="match status" value="1"/>
</dbReference>
<dbReference type="Gene3D" id="3.30.450.20">
    <property type="entry name" value="PAS domain"/>
    <property type="match status" value="1"/>
</dbReference>
<evidence type="ECO:0000259" key="3">
    <source>
        <dbReference type="PROSITE" id="PS51832"/>
    </source>
</evidence>
<dbReference type="InterPro" id="IPR013656">
    <property type="entry name" value="PAS_4"/>
</dbReference>
<dbReference type="PROSITE" id="PS51832">
    <property type="entry name" value="HD_GYP"/>
    <property type="match status" value="1"/>
</dbReference>
<keyword evidence="4" id="KW-0808">Transferase</keyword>
<dbReference type="SUPFAM" id="SSF55785">
    <property type="entry name" value="PYP-like sensor domain (PAS domain)"/>
    <property type="match status" value="1"/>
</dbReference>
<feature type="domain" description="HD" evidence="2">
    <location>
        <begin position="179"/>
        <end position="301"/>
    </location>
</feature>
<evidence type="ECO:0000259" key="2">
    <source>
        <dbReference type="PROSITE" id="PS51831"/>
    </source>
</evidence>
<comment type="caution">
    <text evidence="4">The sequence shown here is derived from an EMBL/GenBank/DDBJ whole genome shotgun (WGS) entry which is preliminary data.</text>
</comment>
<dbReference type="Gene3D" id="1.10.3210.10">
    <property type="entry name" value="Hypothetical protein af1432"/>
    <property type="match status" value="1"/>
</dbReference>
<dbReference type="CDD" id="cd00077">
    <property type="entry name" value="HDc"/>
    <property type="match status" value="1"/>
</dbReference>
<evidence type="ECO:0000313" key="4">
    <source>
        <dbReference type="EMBL" id="TYO96034.1"/>
    </source>
</evidence>
<dbReference type="Proteomes" id="UP000323166">
    <property type="component" value="Unassembled WGS sequence"/>
</dbReference>
<dbReference type="PANTHER" id="PTHR43155:SF2">
    <property type="entry name" value="CYCLIC DI-GMP PHOSPHODIESTERASE PA4108"/>
    <property type="match status" value="1"/>
</dbReference>
<protein>
    <submittedName>
        <fullName evidence="4">Putative nucleotidyltransferase with HDIG domain</fullName>
    </submittedName>
</protein>
<organism evidence="4 5">
    <name type="scientific">Desulfallas thermosapovorans DSM 6562</name>
    <dbReference type="NCBI Taxonomy" id="1121431"/>
    <lineage>
        <taxon>Bacteria</taxon>
        <taxon>Bacillati</taxon>
        <taxon>Bacillota</taxon>
        <taxon>Clostridia</taxon>
        <taxon>Eubacteriales</taxon>
        <taxon>Desulfallaceae</taxon>
        <taxon>Desulfallas</taxon>
    </lineage>
</organism>
<feature type="domain" description="HD-GYP" evidence="3">
    <location>
        <begin position="157"/>
        <end position="347"/>
    </location>
</feature>
<accession>A0A5S4ZTM0</accession>
<reference evidence="4 5" key="1">
    <citation type="submission" date="2019-07" db="EMBL/GenBank/DDBJ databases">
        <title>Genomic Encyclopedia of Type Strains, Phase I: the one thousand microbial genomes (KMG-I) project.</title>
        <authorList>
            <person name="Kyrpides N."/>
        </authorList>
    </citation>
    <scope>NUCLEOTIDE SEQUENCE [LARGE SCALE GENOMIC DNA]</scope>
    <source>
        <strain evidence="4 5">DSM 6562</strain>
    </source>
</reference>
<feature type="domain" description="PAC" evidence="1">
    <location>
        <begin position="92"/>
        <end position="145"/>
    </location>
</feature>